<evidence type="ECO:0000313" key="2">
    <source>
        <dbReference type="Proteomes" id="UP000238071"/>
    </source>
</evidence>
<dbReference type="NCBIfam" id="NF046037">
    <property type="entry name" value="carphisopro"/>
    <property type="match status" value="1"/>
</dbReference>
<dbReference type="SUPFAM" id="SSF47413">
    <property type="entry name" value="lambda repressor-like DNA-binding domains"/>
    <property type="match status" value="1"/>
</dbReference>
<dbReference type="AlphaFoldDB" id="A0A2S6H892"/>
<dbReference type="PANTHER" id="PTHR35810">
    <property type="entry name" value="CYTOPLASMIC PROTEIN-RELATED"/>
    <property type="match status" value="1"/>
</dbReference>
<organism evidence="1 2">
    <name type="scientific">Methylobacter tundripaludum</name>
    <dbReference type="NCBI Taxonomy" id="173365"/>
    <lineage>
        <taxon>Bacteria</taxon>
        <taxon>Pseudomonadati</taxon>
        <taxon>Pseudomonadota</taxon>
        <taxon>Gammaproteobacteria</taxon>
        <taxon>Methylococcales</taxon>
        <taxon>Methylococcaceae</taxon>
        <taxon>Methylobacter</taxon>
    </lineage>
</organism>
<dbReference type="InterPro" id="IPR011204">
    <property type="entry name" value="Virulence_RhuM-like"/>
</dbReference>
<dbReference type="Gene3D" id="1.10.260.40">
    <property type="entry name" value="lambda repressor-like DNA-binding domains"/>
    <property type="match status" value="1"/>
</dbReference>
<dbReference type="Proteomes" id="UP000238071">
    <property type="component" value="Unassembled WGS sequence"/>
</dbReference>
<accession>A0A2S6H892</accession>
<keyword evidence="2" id="KW-1185">Reference proteome</keyword>
<dbReference type="PANTHER" id="PTHR35810:SF1">
    <property type="entry name" value="CYTOPLASMIC PROTEIN"/>
    <property type="match status" value="1"/>
</dbReference>
<dbReference type="InterPro" id="IPR010982">
    <property type="entry name" value="Lambda_DNA-bd_dom_sf"/>
</dbReference>
<evidence type="ECO:0000313" key="1">
    <source>
        <dbReference type="EMBL" id="PPK73688.1"/>
    </source>
</evidence>
<protein>
    <recommendedName>
        <fullName evidence="3">Cell filamentation protein Fic</fullName>
    </recommendedName>
</protein>
<dbReference type="InterPro" id="IPR059216">
    <property type="entry name" value="LeuA_carph_isopro_dom"/>
</dbReference>
<reference evidence="1 2" key="1">
    <citation type="submission" date="2018-02" db="EMBL/GenBank/DDBJ databases">
        <title>Subsurface microbial communities from deep shales in Ohio and West Virginia, USA.</title>
        <authorList>
            <person name="Wrighton K."/>
        </authorList>
    </citation>
    <scope>NUCLEOTIDE SEQUENCE [LARGE SCALE GENOMIC DNA]</scope>
    <source>
        <strain evidence="1 2">OWC-G53F</strain>
    </source>
</reference>
<comment type="caution">
    <text evidence="1">The sequence shown here is derived from an EMBL/GenBank/DDBJ whole genome shotgun (WGS) entry which is preliminary data.</text>
</comment>
<sequence>MNVKAIVDMFGGQTALAALIGKGQSTVAYWVKAESIPARWHPKLLMLALDRGINLSAQDFIEQPTIEQDYQTPMETKAVSKQEISKAIQLENEVYREDSPFLFYAAEDGTIKVQVLIGDETVWASQKGMGEIFDVESNTVTYHLKNIFETNELDEDAVTRKIRVTASDDKNYDTNFYSLDAIISVGYRINSVRATQFRKWATTVLKDYLIKGFVLNDERLKQGNQLFGKDYFDDLLEKIREIRASERRFYQKVTDIYAQCSIDYDKDSPITQQFYAHVQDKLHYAIHGHTSSELIKLRADATKPHMGVQTWKNEGKKGKITKLDVTVGKNYLSKDEIDNLNRLVSMYLDWAENFARRHKPLSMKDWTEKLDGFLDFNAYDVLSDYGKVRREEANRHALKEFEKFRVIQDREYKSDFDKVIDNIKTNKKLSD</sequence>
<gene>
    <name evidence="1" type="ORF">B0F88_101218</name>
</gene>
<dbReference type="GO" id="GO:0003677">
    <property type="term" value="F:DNA binding"/>
    <property type="evidence" value="ECO:0007669"/>
    <property type="project" value="InterPro"/>
</dbReference>
<evidence type="ECO:0008006" key="3">
    <source>
        <dbReference type="Google" id="ProtNLM"/>
    </source>
</evidence>
<proteinExistence type="predicted"/>
<dbReference type="EMBL" id="PTIY01000001">
    <property type="protein sequence ID" value="PPK73688.1"/>
    <property type="molecule type" value="Genomic_DNA"/>
</dbReference>
<dbReference type="Pfam" id="PF13310">
    <property type="entry name" value="Virulence_RhuM"/>
    <property type="match status" value="1"/>
</dbReference>
<name>A0A2S6H892_9GAMM</name>